<accession>A0A2K3LNT8</accession>
<dbReference type="AlphaFoldDB" id="A0A2K3LNT8"/>
<dbReference type="Proteomes" id="UP000236291">
    <property type="component" value="Unassembled WGS sequence"/>
</dbReference>
<organism evidence="1 2">
    <name type="scientific">Trifolium pratense</name>
    <name type="common">Red clover</name>
    <dbReference type="NCBI Taxonomy" id="57577"/>
    <lineage>
        <taxon>Eukaryota</taxon>
        <taxon>Viridiplantae</taxon>
        <taxon>Streptophyta</taxon>
        <taxon>Embryophyta</taxon>
        <taxon>Tracheophyta</taxon>
        <taxon>Spermatophyta</taxon>
        <taxon>Magnoliopsida</taxon>
        <taxon>eudicotyledons</taxon>
        <taxon>Gunneridae</taxon>
        <taxon>Pentapetalae</taxon>
        <taxon>rosids</taxon>
        <taxon>fabids</taxon>
        <taxon>Fabales</taxon>
        <taxon>Fabaceae</taxon>
        <taxon>Papilionoideae</taxon>
        <taxon>50 kb inversion clade</taxon>
        <taxon>NPAAA clade</taxon>
        <taxon>Hologalegina</taxon>
        <taxon>IRL clade</taxon>
        <taxon>Trifolieae</taxon>
        <taxon>Trifolium</taxon>
    </lineage>
</organism>
<evidence type="ECO:0000313" key="2">
    <source>
        <dbReference type="Proteomes" id="UP000236291"/>
    </source>
</evidence>
<name>A0A2K3LNT8_TRIPR</name>
<reference evidence="1 2" key="1">
    <citation type="journal article" date="2014" name="Am. J. Bot.">
        <title>Genome assembly and annotation for red clover (Trifolium pratense; Fabaceae).</title>
        <authorList>
            <person name="Istvanek J."/>
            <person name="Jaros M."/>
            <person name="Krenek A."/>
            <person name="Repkova J."/>
        </authorList>
    </citation>
    <scope>NUCLEOTIDE SEQUENCE [LARGE SCALE GENOMIC DNA]</scope>
    <source>
        <strain evidence="2">cv. Tatra</strain>
        <tissue evidence="1">Young leaves</tissue>
    </source>
</reference>
<protein>
    <submittedName>
        <fullName evidence="1">Uncharacterized protein</fullName>
    </submittedName>
</protein>
<reference evidence="1 2" key="2">
    <citation type="journal article" date="2017" name="Front. Plant Sci.">
        <title>Gene Classification and Mining of Molecular Markers Useful in Red Clover (Trifolium pratense) Breeding.</title>
        <authorList>
            <person name="Istvanek J."/>
            <person name="Dluhosova J."/>
            <person name="Dluhos P."/>
            <person name="Patkova L."/>
            <person name="Nedelnik J."/>
            <person name="Repkova J."/>
        </authorList>
    </citation>
    <scope>NUCLEOTIDE SEQUENCE [LARGE SCALE GENOMIC DNA]</scope>
    <source>
        <strain evidence="2">cv. Tatra</strain>
        <tissue evidence="1">Young leaves</tissue>
    </source>
</reference>
<comment type="caution">
    <text evidence="1">The sequence shown here is derived from an EMBL/GenBank/DDBJ whole genome shotgun (WGS) entry which is preliminary data.</text>
</comment>
<sequence>GRDGEATAEQDKLITNKCQLFKFFRSKYCSIGLHGYAEYIGLELVLLGCYYQFITLLLVYDTDQMVDNITKHNTKGFIIFNYRIQVTFQMSTPERGDARGDLIQGFYGKLGPSNSQCGEMWSLQLSLPELHLSHLKHLLEEVINLHNLPDWHASLQHCFHEANLCKYVIQARP</sequence>
<evidence type="ECO:0000313" key="1">
    <source>
        <dbReference type="EMBL" id="PNX80173.1"/>
    </source>
</evidence>
<feature type="non-terminal residue" evidence="1">
    <location>
        <position position="1"/>
    </location>
</feature>
<proteinExistence type="predicted"/>
<dbReference type="EMBL" id="ASHM01037410">
    <property type="protein sequence ID" value="PNX80173.1"/>
    <property type="molecule type" value="Genomic_DNA"/>
</dbReference>
<gene>
    <name evidence="1" type="ORF">L195_g036170</name>
</gene>